<accession>A0A175YPY6</accession>
<evidence type="ECO:0008006" key="2">
    <source>
        <dbReference type="Google" id="ProtNLM"/>
    </source>
</evidence>
<name>A0A175YPY6_DAUCS</name>
<gene>
    <name evidence="1" type="ORF">DCAR_027065</name>
</gene>
<sequence>MLRYDDVQCEEYCRSNYPPGLIDECAWRALSYGLICVSTMLFKFSDSTKEIYLWNPLVEKYKSLPDSQLSNIETQWNALAFGFVPEISDYVVVHIVKPRLHLGRSEPDPHSVIIGIYSQNTNSY</sequence>
<proteinExistence type="predicted"/>
<comment type="caution">
    <text evidence="1">The sequence shown here is derived from an EMBL/GenBank/DDBJ whole genome shotgun (WGS) entry which is preliminary data.</text>
</comment>
<dbReference type="Gramene" id="KZM85513">
    <property type="protein sequence ID" value="KZM85513"/>
    <property type="gene ID" value="DCAR_027065"/>
</dbReference>
<dbReference type="EMBL" id="LNRQ01000008">
    <property type="protein sequence ID" value="KZM85513.1"/>
    <property type="molecule type" value="Genomic_DNA"/>
</dbReference>
<evidence type="ECO:0000313" key="1">
    <source>
        <dbReference type="EMBL" id="KZM85513.1"/>
    </source>
</evidence>
<dbReference type="AlphaFoldDB" id="A0A175YPY6"/>
<reference evidence="1" key="1">
    <citation type="journal article" date="2016" name="Nat. Genet.">
        <title>A high-quality carrot genome assembly provides new insights into carotenoid accumulation and asterid genome evolution.</title>
        <authorList>
            <person name="Iorizzo M."/>
            <person name="Ellison S."/>
            <person name="Senalik D."/>
            <person name="Zeng P."/>
            <person name="Satapoomin P."/>
            <person name="Huang J."/>
            <person name="Bowman M."/>
            <person name="Iovene M."/>
            <person name="Sanseverino W."/>
            <person name="Cavagnaro P."/>
            <person name="Yildiz M."/>
            <person name="Macko-Podgorni A."/>
            <person name="Moranska E."/>
            <person name="Grzebelus E."/>
            <person name="Grzebelus D."/>
            <person name="Ashrafi H."/>
            <person name="Zheng Z."/>
            <person name="Cheng S."/>
            <person name="Spooner D."/>
            <person name="Van Deynze A."/>
            <person name="Simon P."/>
        </authorList>
    </citation>
    <scope>NUCLEOTIDE SEQUENCE [LARGE SCALE GENOMIC DNA]</scope>
    <source>
        <tissue evidence="1">Leaf</tissue>
    </source>
</reference>
<organism evidence="1">
    <name type="scientific">Daucus carota subsp. sativus</name>
    <name type="common">Carrot</name>
    <dbReference type="NCBI Taxonomy" id="79200"/>
    <lineage>
        <taxon>Eukaryota</taxon>
        <taxon>Viridiplantae</taxon>
        <taxon>Streptophyta</taxon>
        <taxon>Embryophyta</taxon>
        <taxon>Tracheophyta</taxon>
        <taxon>Spermatophyta</taxon>
        <taxon>Magnoliopsida</taxon>
        <taxon>eudicotyledons</taxon>
        <taxon>Gunneridae</taxon>
        <taxon>Pentapetalae</taxon>
        <taxon>asterids</taxon>
        <taxon>campanulids</taxon>
        <taxon>Apiales</taxon>
        <taxon>Apiaceae</taxon>
        <taxon>Apioideae</taxon>
        <taxon>Scandiceae</taxon>
        <taxon>Daucinae</taxon>
        <taxon>Daucus</taxon>
        <taxon>Daucus sect. Daucus</taxon>
    </lineage>
</organism>
<protein>
    <recommendedName>
        <fullName evidence="2">F-box associated domain-containing protein</fullName>
    </recommendedName>
</protein>